<dbReference type="InterPro" id="IPR013737">
    <property type="entry name" value="Bac_rhamnosid_N"/>
</dbReference>
<dbReference type="EC" id="3.2.1.40" evidence="2"/>
<evidence type="ECO:0000259" key="5">
    <source>
        <dbReference type="Pfam" id="PF05592"/>
    </source>
</evidence>
<dbReference type="Pfam" id="PF25788">
    <property type="entry name" value="Ig_Rha78A_N"/>
    <property type="match status" value="1"/>
</dbReference>
<protein>
    <recommendedName>
        <fullName evidence="2">alpha-L-rhamnosidase</fullName>
        <ecNumber evidence="2">3.2.1.40</ecNumber>
    </recommendedName>
</protein>
<keyword evidence="3" id="KW-0378">Hydrolase</keyword>
<dbReference type="InterPro" id="IPR008928">
    <property type="entry name" value="6-hairpin_glycosidase_sf"/>
</dbReference>
<feature type="region of interest" description="Disordered" evidence="4">
    <location>
        <begin position="214"/>
        <end position="237"/>
    </location>
</feature>
<dbReference type="InterPro" id="IPR008902">
    <property type="entry name" value="Rhamnosid_concanavalin"/>
</dbReference>
<dbReference type="OrthoDB" id="10036721at2759"/>
<dbReference type="GO" id="GO:0030596">
    <property type="term" value="F:alpha-L-rhamnosidase activity"/>
    <property type="evidence" value="ECO:0007669"/>
    <property type="project" value="UniProtKB-EC"/>
</dbReference>
<dbReference type="PANTHER" id="PTHR33307">
    <property type="entry name" value="ALPHA-RHAMNOSIDASE (EUROFUNG)"/>
    <property type="match status" value="1"/>
</dbReference>
<comment type="caution">
    <text evidence="9">The sequence shown here is derived from an EMBL/GenBank/DDBJ whole genome shotgun (WGS) entry which is preliminary data.</text>
</comment>
<dbReference type="EMBL" id="JAGMUV010000009">
    <property type="protein sequence ID" value="KAH7143421.1"/>
    <property type="molecule type" value="Genomic_DNA"/>
</dbReference>
<keyword evidence="10" id="KW-1185">Reference proteome</keyword>
<dbReference type="Gene3D" id="2.60.120.260">
    <property type="entry name" value="Galactose-binding domain-like"/>
    <property type="match status" value="2"/>
</dbReference>
<evidence type="ECO:0000256" key="3">
    <source>
        <dbReference type="ARBA" id="ARBA00022801"/>
    </source>
</evidence>
<dbReference type="GO" id="GO:0005975">
    <property type="term" value="P:carbohydrate metabolic process"/>
    <property type="evidence" value="ECO:0007669"/>
    <property type="project" value="InterPro"/>
</dbReference>
<dbReference type="Gene3D" id="2.60.420.10">
    <property type="entry name" value="Maltose phosphorylase, domain 3"/>
    <property type="match status" value="1"/>
</dbReference>
<evidence type="ECO:0000259" key="8">
    <source>
        <dbReference type="Pfam" id="PF17390"/>
    </source>
</evidence>
<comment type="catalytic activity">
    <reaction evidence="1">
        <text>Hydrolysis of terminal non-reducing alpha-L-rhamnose residues in alpha-L-rhamnosides.</text>
        <dbReference type="EC" id="3.2.1.40"/>
    </reaction>
</comment>
<dbReference type="InterPro" id="IPR035398">
    <property type="entry name" value="Bac_rhamnosid_C"/>
</dbReference>
<reference evidence="9" key="1">
    <citation type="journal article" date="2021" name="Nat. Commun.">
        <title>Genetic determinants of endophytism in the Arabidopsis root mycobiome.</title>
        <authorList>
            <person name="Mesny F."/>
            <person name="Miyauchi S."/>
            <person name="Thiergart T."/>
            <person name="Pickel B."/>
            <person name="Atanasova L."/>
            <person name="Karlsson M."/>
            <person name="Huettel B."/>
            <person name="Barry K.W."/>
            <person name="Haridas S."/>
            <person name="Chen C."/>
            <person name="Bauer D."/>
            <person name="Andreopoulos W."/>
            <person name="Pangilinan J."/>
            <person name="LaButti K."/>
            <person name="Riley R."/>
            <person name="Lipzen A."/>
            <person name="Clum A."/>
            <person name="Drula E."/>
            <person name="Henrissat B."/>
            <person name="Kohler A."/>
            <person name="Grigoriev I.V."/>
            <person name="Martin F.M."/>
            <person name="Hacquard S."/>
        </authorList>
    </citation>
    <scope>NUCLEOTIDE SEQUENCE</scope>
    <source>
        <strain evidence="9">MPI-CAGE-AT-0147</strain>
    </source>
</reference>
<evidence type="ECO:0000313" key="10">
    <source>
        <dbReference type="Proteomes" id="UP000738349"/>
    </source>
</evidence>
<evidence type="ECO:0000313" key="9">
    <source>
        <dbReference type="EMBL" id="KAH7143421.1"/>
    </source>
</evidence>
<dbReference type="Pfam" id="PF05592">
    <property type="entry name" value="Bac_rhamnosid"/>
    <property type="match status" value="1"/>
</dbReference>
<evidence type="ECO:0000256" key="1">
    <source>
        <dbReference type="ARBA" id="ARBA00001445"/>
    </source>
</evidence>
<dbReference type="AlphaFoldDB" id="A0A9P9ESA6"/>
<dbReference type="Pfam" id="PF08531">
    <property type="entry name" value="Bac_rhamnosid_N"/>
    <property type="match status" value="1"/>
</dbReference>
<feature type="domain" description="Alpha-L-rhamnosidase concanavalin-like" evidence="5">
    <location>
        <begin position="269"/>
        <end position="365"/>
    </location>
</feature>
<dbReference type="Gene3D" id="1.50.10.10">
    <property type="match status" value="1"/>
</dbReference>
<evidence type="ECO:0000259" key="6">
    <source>
        <dbReference type="Pfam" id="PF08531"/>
    </source>
</evidence>
<dbReference type="Pfam" id="PF17390">
    <property type="entry name" value="Bac_rhamnosid_C"/>
    <property type="match status" value="1"/>
</dbReference>
<dbReference type="PANTHER" id="PTHR33307:SF6">
    <property type="entry name" value="ALPHA-RHAMNOSIDASE (EUROFUNG)-RELATED"/>
    <property type="match status" value="1"/>
</dbReference>
<name>A0A9P9ESA6_9HYPO</name>
<dbReference type="InterPro" id="IPR035396">
    <property type="entry name" value="Bac_rhamnosid6H"/>
</dbReference>
<evidence type="ECO:0000259" key="7">
    <source>
        <dbReference type="Pfam" id="PF17389"/>
    </source>
</evidence>
<accession>A0A9P9ESA6</accession>
<evidence type="ECO:0000256" key="4">
    <source>
        <dbReference type="SAM" id="MobiDB-lite"/>
    </source>
</evidence>
<dbReference type="Pfam" id="PF17389">
    <property type="entry name" value="Bac_rhamnosid6H"/>
    <property type="match status" value="1"/>
</dbReference>
<dbReference type="InterPro" id="IPR016007">
    <property type="entry name" value="Alpha_rhamnosid"/>
</dbReference>
<feature type="domain" description="Bacterial alpha-L-rhamnosidase N-terminal" evidence="6">
    <location>
        <begin position="95"/>
        <end position="258"/>
    </location>
</feature>
<feature type="domain" description="Alpha-L-rhamnosidase six-hairpin glycosidase" evidence="7">
    <location>
        <begin position="370"/>
        <end position="722"/>
    </location>
</feature>
<dbReference type="InterPro" id="IPR012341">
    <property type="entry name" value="6hp_glycosidase-like_sf"/>
</dbReference>
<dbReference type="SUPFAM" id="SSF48208">
    <property type="entry name" value="Six-hairpin glycosidases"/>
    <property type="match status" value="1"/>
</dbReference>
<dbReference type="PIRSF" id="PIRSF010631">
    <property type="entry name" value="A-rhamnsds"/>
    <property type="match status" value="1"/>
</dbReference>
<feature type="domain" description="Alpha-L-rhamnosidase C-terminal" evidence="8">
    <location>
        <begin position="724"/>
        <end position="790"/>
    </location>
</feature>
<organism evidence="9 10">
    <name type="scientific">Dactylonectria macrodidyma</name>
    <dbReference type="NCBI Taxonomy" id="307937"/>
    <lineage>
        <taxon>Eukaryota</taxon>
        <taxon>Fungi</taxon>
        <taxon>Dikarya</taxon>
        <taxon>Ascomycota</taxon>
        <taxon>Pezizomycotina</taxon>
        <taxon>Sordariomycetes</taxon>
        <taxon>Hypocreomycetidae</taxon>
        <taxon>Hypocreales</taxon>
        <taxon>Nectriaceae</taxon>
        <taxon>Dactylonectria</taxon>
    </lineage>
</organism>
<proteinExistence type="predicted"/>
<gene>
    <name evidence="9" type="ORF">EDB81DRAFT_934619</name>
</gene>
<sequence>MVIKRPGRKESYQVDSSESSLVPWPSTALISREAVHVSVRDTGTNGVKSDWAKLTLEAALLERDDWKANLISGPPQEPKPPFRMRKTFMYNTGPARLYATAHGIYQVEINGQVVSDQVLSPGWQSYRHRLHYQTYDVTGLLHPRRNTIGVYLGEGWFAGRLGRPGVSNIWGDRLGFLGQLEANSQVVCRTDQSWEVLTDGPVLSSEIYNGEVYDSKQHDPSWSTTETPSDEPRHNPTAGVLPFPEAVLIAPETPPVRRILEVQPQTIITTPNGKKVLDFGQNLTGWLRVNIDIPGTGTVTIRHAEVMEHGELGTRPLRTAKAAAVIHLGGQTRGYEPKFTFYGFRYAEVTGYDACSLSDFTAIVVSSDLRRTGTFECSHDLINKLHANAMWSMRGNFVSVPTDCPQRDERLGWTGDIQVFTPTASFLYDTAAFIGGWLQDAEVDQKDLGGIVPNVVPCIPMPPKHNEKQAMAAWGDTVILTPWDLYQFFGDEQHLRKRWESMKLWLDKGIPRDKRGTYSTETPQFGDWLDPRSPPALPGHTPTDPYLVANAYLVHVTKVASEVPNRLGEVEDTRRYRDDAQRLRKLFRDEYISPRGRLSSDTQTSYVLALHFNLLDSEAEIQTAQSRLDWLTKWEAFKINTGFVGTPYILPALAKVDRVSTAYRMLQERDCPSWLYPVTMGATTIWERWNSMLPDGSVNPGQMTSFNHYALGAVCHFLHAYVAGLSSASPGWKSALIRPRPGGTIRWARATYDSPVGPYSVSWKCEASIMKTGVSIPPNAEARVVLPGIDVIVGSGEYSYETEWREDLTWPPEIIQGAQGDPVEATYVA</sequence>
<dbReference type="Proteomes" id="UP000738349">
    <property type="component" value="Unassembled WGS sequence"/>
</dbReference>
<evidence type="ECO:0000256" key="2">
    <source>
        <dbReference type="ARBA" id="ARBA00012652"/>
    </source>
</evidence>